<dbReference type="Gene3D" id="3.90.76.10">
    <property type="entry name" value="Dipeptide-binding Protein, Domain 1"/>
    <property type="match status" value="1"/>
</dbReference>
<evidence type="ECO:0000256" key="1">
    <source>
        <dbReference type="SAM" id="SignalP"/>
    </source>
</evidence>
<protein>
    <submittedName>
        <fullName evidence="3">Peptide ABC transporter substrate-binding protein</fullName>
    </submittedName>
</protein>
<dbReference type="GO" id="GO:0042597">
    <property type="term" value="C:periplasmic space"/>
    <property type="evidence" value="ECO:0007669"/>
    <property type="project" value="UniProtKB-ARBA"/>
</dbReference>
<reference evidence="3" key="1">
    <citation type="submission" date="2021-01" db="EMBL/GenBank/DDBJ databases">
        <title>Whole genome shotgun sequence of Sinosporangium siamense NBRC 109515.</title>
        <authorList>
            <person name="Komaki H."/>
            <person name="Tamura T."/>
        </authorList>
    </citation>
    <scope>NUCLEOTIDE SEQUENCE</scope>
    <source>
        <strain evidence="3">NBRC 109515</strain>
    </source>
</reference>
<organism evidence="3 4">
    <name type="scientific">Sinosporangium siamense</name>
    <dbReference type="NCBI Taxonomy" id="1367973"/>
    <lineage>
        <taxon>Bacteria</taxon>
        <taxon>Bacillati</taxon>
        <taxon>Actinomycetota</taxon>
        <taxon>Actinomycetes</taxon>
        <taxon>Streptosporangiales</taxon>
        <taxon>Streptosporangiaceae</taxon>
        <taxon>Sinosporangium</taxon>
    </lineage>
</organism>
<evidence type="ECO:0000259" key="2">
    <source>
        <dbReference type="Pfam" id="PF00496"/>
    </source>
</evidence>
<dbReference type="GO" id="GO:0015833">
    <property type="term" value="P:peptide transport"/>
    <property type="evidence" value="ECO:0007669"/>
    <property type="project" value="TreeGrafter"/>
</dbReference>
<proteinExistence type="predicted"/>
<comment type="caution">
    <text evidence="3">The sequence shown here is derived from an EMBL/GenBank/DDBJ whole genome shotgun (WGS) entry which is preliminary data.</text>
</comment>
<dbReference type="GO" id="GO:1904680">
    <property type="term" value="F:peptide transmembrane transporter activity"/>
    <property type="evidence" value="ECO:0007669"/>
    <property type="project" value="TreeGrafter"/>
</dbReference>
<dbReference type="InterPro" id="IPR030678">
    <property type="entry name" value="Peptide/Ni-bd"/>
</dbReference>
<dbReference type="CDD" id="cd08512">
    <property type="entry name" value="PBP2_NikA_DppA_OppA_like_7"/>
    <property type="match status" value="1"/>
</dbReference>
<accession>A0A919RDE0</accession>
<dbReference type="InterPro" id="IPR000914">
    <property type="entry name" value="SBP_5_dom"/>
</dbReference>
<keyword evidence="1" id="KW-0732">Signal</keyword>
<dbReference type="SUPFAM" id="SSF53850">
    <property type="entry name" value="Periplasmic binding protein-like II"/>
    <property type="match status" value="1"/>
</dbReference>
<feature type="chain" id="PRO_5039545784" evidence="1">
    <location>
        <begin position="25"/>
        <end position="542"/>
    </location>
</feature>
<dbReference type="Pfam" id="PF00496">
    <property type="entry name" value="SBP_bac_5"/>
    <property type="match status" value="1"/>
</dbReference>
<feature type="signal peptide" evidence="1">
    <location>
        <begin position="1"/>
        <end position="24"/>
    </location>
</feature>
<gene>
    <name evidence="3" type="ORF">Ssi02_20970</name>
</gene>
<dbReference type="EMBL" id="BOOW01000012">
    <property type="protein sequence ID" value="GII91866.1"/>
    <property type="molecule type" value="Genomic_DNA"/>
</dbReference>
<dbReference type="Gene3D" id="3.40.190.10">
    <property type="entry name" value="Periplasmic binding protein-like II"/>
    <property type="match status" value="1"/>
</dbReference>
<dbReference type="PIRSF" id="PIRSF002741">
    <property type="entry name" value="MppA"/>
    <property type="match status" value="1"/>
</dbReference>
<dbReference type="Gene3D" id="3.10.105.10">
    <property type="entry name" value="Dipeptide-binding Protein, Domain 3"/>
    <property type="match status" value="1"/>
</dbReference>
<feature type="domain" description="Solute-binding protein family 5" evidence="2">
    <location>
        <begin position="94"/>
        <end position="454"/>
    </location>
</feature>
<evidence type="ECO:0000313" key="4">
    <source>
        <dbReference type="Proteomes" id="UP000606172"/>
    </source>
</evidence>
<dbReference type="Proteomes" id="UP000606172">
    <property type="component" value="Unassembled WGS sequence"/>
</dbReference>
<dbReference type="InterPro" id="IPR039424">
    <property type="entry name" value="SBP_5"/>
</dbReference>
<evidence type="ECO:0000313" key="3">
    <source>
        <dbReference type="EMBL" id="GII91866.1"/>
    </source>
</evidence>
<dbReference type="PROSITE" id="PS51257">
    <property type="entry name" value="PROKAR_LIPOPROTEIN"/>
    <property type="match status" value="1"/>
</dbReference>
<dbReference type="GO" id="GO:0043190">
    <property type="term" value="C:ATP-binding cassette (ABC) transporter complex"/>
    <property type="evidence" value="ECO:0007669"/>
    <property type="project" value="InterPro"/>
</dbReference>
<dbReference type="AlphaFoldDB" id="A0A919RDE0"/>
<dbReference type="PANTHER" id="PTHR30290">
    <property type="entry name" value="PERIPLASMIC BINDING COMPONENT OF ABC TRANSPORTER"/>
    <property type="match status" value="1"/>
</dbReference>
<dbReference type="RefSeq" id="WP_204024201.1">
    <property type="nucleotide sequence ID" value="NZ_BOOW01000012.1"/>
</dbReference>
<name>A0A919RDE0_9ACTN</name>
<sequence length="542" mass="59848">MRRSARLIAIGVAALTALALTACSGGEVRGVRSGDTSSALPASGKVRESTFVYVQNLEVVTEWDPAVSYSNEIIAMQNIYESLTIYNPVTRKAGPRLATSWTASPDSKTWTFTLRSGAKFHSGRVVDSSAVKSSIERTMRLGAAPSYIWDSVDTITTPDANTVVFNLKYPEALDMMASASYAAYIYDTEAAKNEDLGKWFAQGNDAGSGPYRVAKWQKGKEAELRLTAFEEYWGGWEGLKYKNIEFRVVQEHNTAWQLLQRGEATFIGRLTPQLFDRAADVGGIRTMQVPSFQTMLMLFNSASGPMQDIRVRKAVQKAIDYPGVIRALKGAGAPASGLVPESMLGYKKGQEPVEDLAGAQELLTQAGYGPGRELRLTLTYAAGDDDQRVLATLLTSMLARVNITLDARAMSWEAQWGLGKSKDTGKRQDIFVMYWWPDVANPYSWFVNLVHSGDPVNFNLTYIKNAQLDEKIQKLPALTATNRRAAQDAYEDLQHEVIEERALMAVPWVVNYQRAYAGGVRHYTDNPAYPNVVFVHSVSPSA</sequence>
<keyword evidence="4" id="KW-1185">Reference proteome</keyword>